<evidence type="ECO:0000256" key="6">
    <source>
        <dbReference type="ARBA" id="ARBA00022723"/>
    </source>
</evidence>
<dbReference type="InterPro" id="IPR001128">
    <property type="entry name" value="Cyt_P450"/>
</dbReference>
<dbReference type="InterPro" id="IPR017972">
    <property type="entry name" value="Cyt_P450_CS"/>
</dbReference>
<organism evidence="13 14">
    <name type="scientific">Stylosanthes scabra</name>
    <dbReference type="NCBI Taxonomy" id="79078"/>
    <lineage>
        <taxon>Eukaryota</taxon>
        <taxon>Viridiplantae</taxon>
        <taxon>Streptophyta</taxon>
        <taxon>Embryophyta</taxon>
        <taxon>Tracheophyta</taxon>
        <taxon>Spermatophyta</taxon>
        <taxon>Magnoliopsida</taxon>
        <taxon>eudicotyledons</taxon>
        <taxon>Gunneridae</taxon>
        <taxon>Pentapetalae</taxon>
        <taxon>rosids</taxon>
        <taxon>fabids</taxon>
        <taxon>Fabales</taxon>
        <taxon>Fabaceae</taxon>
        <taxon>Papilionoideae</taxon>
        <taxon>50 kb inversion clade</taxon>
        <taxon>dalbergioids sensu lato</taxon>
        <taxon>Dalbergieae</taxon>
        <taxon>Pterocarpus clade</taxon>
        <taxon>Stylosanthes</taxon>
    </lineage>
</organism>
<dbReference type="PANTHER" id="PTHR24286">
    <property type="entry name" value="CYTOCHROME P450 26"/>
    <property type="match status" value="1"/>
</dbReference>
<evidence type="ECO:0000256" key="11">
    <source>
        <dbReference type="RuleBase" id="RU000461"/>
    </source>
</evidence>
<keyword evidence="5 12" id="KW-0812">Transmembrane</keyword>
<gene>
    <name evidence="13" type="ORF">PIB30_032913</name>
</gene>
<dbReference type="InterPro" id="IPR036396">
    <property type="entry name" value="Cyt_P450_sf"/>
</dbReference>
<evidence type="ECO:0000256" key="1">
    <source>
        <dbReference type="ARBA" id="ARBA00001971"/>
    </source>
</evidence>
<dbReference type="PRINTS" id="PR00385">
    <property type="entry name" value="P450"/>
</dbReference>
<keyword evidence="11" id="KW-0503">Monooxygenase</keyword>
<dbReference type="Gene3D" id="1.10.630.10">
    <property type="entry name" value="Cytochrome P450"/>
    <property type="match status" value="1"/>
</dbReference>
<feature type="transmembrane region" description="Helical" evidence="12">
    <location>
        <begin position="6"/>
        <end position="22"/>
    </location>
</feature>
<evidence type="ECO:0000256" key="2">
    <source>
        <dbReference type="ARBA" id="ARBA00004167"/>
    </source>
</evidence>
<dbReference type="EMBL" id="JASCZI010151181">
    <property type="protein sequence ID" value="MED6170629.1"/>
    <property type="molecule type" value="Genomic_DNA"/>
</dbReference>
<dbReference type="Proteomes" id="UP001341840">
    <property type="component" value="Unassembled WGS sequence"/>
</dbReference>
<comment type="similarity">
    <text evidence="3 11">Belongs to the cytochrome P450 family.</text>
</comment>
<accession>A0ABU6VB34</accession>
<keyword evidence="7 12" id="KW-1133">Transmembrane helix</keyword>
<comment type="cofactor">
    <cofactor evidence="1">
        <name>heme</name>
        <dbReference type="ChEBI" id="CHEBI:30413"/>
    </cofactor>
</comment>
<evidence type="ECO:0000256" key="4">
    <source>
        <dbReference type="ARBA" id="ARBA00022617"/>
    </source>
</evidence>
<evidence type="ECO:0000256" key="5">
    <source>
        <dbReference type="ARBA" id="ARBA00022692"/>
    </source>
</evidence>
<dbReference type="PANTHER" id="PTHR24286:SF199">
    <property type="entry name" value="CYTOCHROME P450 88D6"/>
    <property type="match status" value="1"/>
</dbReference>
<comment type="subcellular location">
    <subcellularLocation>
        <location evidence="2">Membrane</location>
        <topology evidence="2">Single-pass membrane protein</topology>
    </subcellularLocation>
</comment>
<evidence type="ECO:0000313" key="13">
    <source>
        <dbReference type="EMBL" id="MED6170629.1"/>
    </source>
</evidence>
<sequence length="495" mass="56889">MEGVVSWVWTSLAILLACYFVIKTFGTRLNGWYYDFKLGHRHRLLPPGDMGWPLIGKTWHYLNNPHLFVPDLRSKYGDEGGGIYKTHMFMSPSIIIRKPETCKRVLNDENNFRLGYPESMLTVAKTVLFEASSEDLRRFRRVVTSPIMGYNALMMFLERMEIMAVQSLEDMASKTMEEGSVELVKETKALSLRVILHVFMGSYNQNIMQQVIHLFYLVDQGLLSLPLNFPGFTYYRALRSRRKLIKIVKSVVEDRKVKIENGKVTEKNDLIDVLVDLEDEINGRKLKSEDIVDLLLLFLIAGHATTGAFMMWSLIYLTNNPLAFNKAKEEQEEIVKSRPASQKQLSVDEIKKMVYLSQVIDEVIRITDNAVPMFRVANNDVNINGYIVPKGWKVILWPLASYKDPQYFPNPREFNPSRWDDNNAKEAFLPFGAGIRQCPGRDVARVEILIFLHHFVLNYKLEQINPEFPISYLPVPVPKDNCLAKLIKVSSGIAA</sequence>
<protein>
    <submittedName>
        <fullName evidence="13">Uncharacterized protein</fullName>
    </submittedName>
</protein>
<proteinExistence type="inferred from homology"/>
<keyword evidence="6 11" id="KW-0479">Metal-binding</keyword>
<keyword evidence="4 11" id="KW-0349">Heme</keyword>
<dbReference type="Pfam" id="PF00067">
    <property type="entry name" value="p450"/>
    <property type="match status" value="1"/>
</dbReference>
<dbReference type="PRINTS" id="PR00463">
    <property type="entry name" value="EP450I"/>
</dbReference>
<dbReference type="PROSITE" id="PS00086">
    <property type="entry name" value="CYTOCHROME_P450"/>
    <property type="match status" value="1"/>
</dbReference>
<name>A0ABU6VB34_9FABA</name>
<evidence type="ECO:0000313" key="14">
    <source>
        <dbReference type="Proteomes" id="UP001341840"/>
    </source>
</evidence>
<reference evidence="13 14" key="1">
    <citation type="journal article" date="2023" name="Plants (Basel)">
        <title>Bridging the Gap: Combining Genomics and Transcriptomics Approaches to Understand Stylosanthes scabra, an Orphan Legume from the Brazilian Caatinga.</title>
        <authorList>
            <person name="Ferreira-Neto J.R.C."/>
            <person name="da Silva M.D."/>
            <person name="Binneck E."/>
            <person name="de Melo N.F."/>
            <person name="da Silva R.H."/>
            <person name="de Melo A.L.T.M."/>
            <person name="Pandolfi V."/>
            <person name="Bustamante F.O."/>
            <person name="Brasileiro-Vidal A.C."/>
            <person name="Benko-Iseppon A.M."/>
        </authorList>
    </citation>
    <scope>NUCLEOTIDE SEQUENCE [LARGE SCALE GENOMIC DNA]</scope>
    <source>
        <tissue evidence="13">Leaves</tissue>
    </source>
</reference>
<keyword evidence="10 12" id="KW-0472">Membrane</keyword>
<evidence type="ECO:0000256" key="3">
    <source>
        <dbReference type="ARBA" id="ARBA00010617"/>
    </source>
</evidence>
<evidence type="ECO:0000256" key="9">
    <source>
        <dbReference type="ARBA" id="ARBA00023004"/>
    </source>
</evidence>
<keyword evidence="14" id="KW-1185">Reference proteome</keyword>
<feature type="transmembrane region" description="Helical" evidence="12">
    <location>
        <begin position="294"/>
        <end position="317"/>
    </location>
</feature>
<evidence type="ECO:0000256" key="12">
    <source>
        <dbReference type="SAM" id="Phobius"/>
    </source>
</evidence>
<evidence type="ECO:0000256" key="8">
    <source>
        <dbReference type="ARBA" id="ARBA00023002"/>
    </source>
</evidence>
<comment type="caution">
    <text evidence="13">The sequence shown here is derived from an EMBL/GenBank/DDBJ whole genome shotgun (WGS) entry which is preliminary data.</text>
</comment>
<evidence type="ECO:0000256" key="10">
    <source>
        <dbReference type="ARBA" id="ARBA00023136"/>
    </source>
</evidence>
<dbReference type="InterPro" id="IPR002401">
    <property type="entry name" value="Cyt_P450_E_grp-I"/>
</dbReference>
<dbReference type="SUPFAM" id="SSF48264">
    <property type="entry name" value="Cytochrome P450"/>
    <property type="match status" value="1"/>
</dbReference>
<evidence type="ECO:0000256" key="7">
    <source>
        <dbReference type="ARBA" id="ARBA00022989"/>
    </source>
</evidence>
<keyword evidence="9 11" id="KW-0408">Iron</keyword>
<keyword evidence="8 11" id="KW-0560">Oxidoreductase</keyword>